<evidence type="ECO:0000313" key="11">
    <source>
        <dbReference type="EMBL" id="RIA64133.1"/>
    </source>
</evidence>
<reference evidence="11 12" key="1">
    <citation type="submission" date="2018-08" db="EMBL/GenBank/DDBJ databases">
        <title>Genomic Encyclopedia of Archaeal and Bacterial Type Strains, Phase II (KMG-II): from individual species to whole genera.</title>
        <authorList>
            <person name="Goeker M."/>
        </authorList>
    </citation>
    <scope>NUCLEOTIDE SEQUENCE [LARGE SCALE GENOMIC DNA]</scope>
    <source>
        <strain evidence="11 12">ATCC 27112</strain>
    </source>
</reference>
<dbReference type="NCBIfam" id="TIGR00023">
    <property type="entry name" value="glycerol-3-phosphate 1-O-acyltransferase PlsY"/>
    <property type="match status" value="1"/>
</dbReference>
<evidence type="ECO:0000256" key="8">
    <source>
        <dbReference type="ARBA" id="ARBA00023209"/>
    </source>
</evidence>
<keyword evidence="2 10" id="KW-0444">Lipid biosynthesis</keyword>
<comment type="subcellular location">
    <subcellularLocation>
        <location evidence="10">Cell membrane</location>
        <topology evidence="10">Multi-pass membrane protein</topology>
    </subcellularLocation>
</comment>
<evidence type="ECO:0000256" key="9">
    <source>
        <dbReference type="ARBA" id="ARBA00023264"/>
    </source>
</evidence>
<keyword evidence="8 10" id="KW-0594">Phospholipid biosynthesis</keyword>
<evidence type="ECO:0000256" key="10">
    <source>
        <dbReference type="HAMAP-Rule" id="MF_01043"/>
    </source>
</evidence>
<feature type="transmembrane region" description="Helical" evidence="10">
    <location>
        <begin position="130"/>
        <end position="150"/>
    </location>
</feature>
<dbReference type="Pfam" id="PF02660">
    <property type="entry name" value="G3P_acyltransf"/>
    <property type="match status" value="1"/>
</dbReference>
<evidence type="ECO:0000256" key="6">
    <source>
        <dbReference type="ARBA" id="ARBA00023098"/>
    </source>
</evidence>
<keyword evidence="9 10" id="KW-1208">Phospholipid metabolism</keyword>
<dbReference type="PANTHER" id="PTHR30309:SF0">
    <property type="entry name" value="GLYCEROL-3-PHOSPHATE ACYLTRANSFERASE-RELATED"/>
    <property type="match status" value="1"/>
</dbReference>
<keyword evidence="5 10" id="KW-1133">Transmembrane helix</keyword>
<feature type="transmembrane region" description="Helical" evidence="10">
    <location>
        <begin position="156"/>
        <end position="181"/>
    </location>
</feature>
<name>A0A397QRY3_9MOLU</name>
<dbReference type="InterPro" id="IPR003811">
    <property type="entry name" value="G3P_acylTferase_PlsY"/>
</dbReference>
<comment type="similarity">
    <text evidence="10">Belongs to the PlsY family.</text>
</comment>
<comment type="catalytic activity">
    <reaction evidence="10">
        <text>an acyl phosphate + sn-glycerol 3-phosphate = a 1-acyl-sn-glycero-3-phosphate + phosphate</text>
        <dbReference type="Rhea" id="RHEA:34075"/>
        <dbReference type="ChEBI" id="CHEBI:43474"/>
        <dbReference type="ChEBI" id="CHEBI:57597"/>
        <dbReference type="ChEBI" id="CHEBI:57970"/>
        <dbReference type="ChEBI" id="CHEBI:59918"/>
        <dbReference type="EC" id="2.3.1.275"/>
    </reaction>
</comment>
<dbReference type="FunCoup" id="A0A397QRY3">
    <property type="interactions" value="147"/>
</dbReference>
<dbReference type="PANTHER" id="PTHR30309">
    <property type="entry name" value="INNER MEMBRANE PROTEIN YGIH"/>
    <property type="match status" value="1"/>
</dbReference>
<evidence type="ECO:0000256" key="5">
    <source>
        <dbReference type="ARBA" id="ARBA00022989"/>
    </source>
</evidence>
<feature type="transmembrane region" description="Helical" evidence="10">
    <location>
        <begin position="193"/>
        <end position="212"/>
    </location>
</feature>
<feature type="transmembrane region" description="Helical" evidence="10">
    <location>
        <begin position="12"/>
        <end position="35"/>
    </location>
</feature>
<keyword evidence="3 10" id="KW-0808">Transferase</keyword>
<dbReference type="GO" id="GO:0043772">
    <property type="term" value="F:acyl-phosphate glycerol-3-phosphate acyltransferase activity"/>
    <property type="evidence" value="ECO:0007669"/>
    <property type="project" value="UniProtKB-UniRule"/>
</dbReference>
<feature type="transmembrane region" description="Helical" evidence="10">
    <location>
        <begin position="99"/>
        <end position="118"/>
    </location>
</feature>
<accession>A0A397QRY3</accession>
<dbReference type="UniPathway" id="UPA00085"/>
<evidence type="ECO:0000256" key="4">
    <source>
        <dbReference type="ARBA" id="ARBA00022692"/>
    </source>
</evidence>
<gene>
    <name evidence="10" type="primary">plsY</name>
    <name evidence="11" type="ORF">EI71_02017</name>
</gene>
<evidence type="ECO:0000313" key="12">
    <source>
        <dbReference type="Proteomes" id="UP000266506"/>
    </source>
</evidence>
<dbReference type="HAMAP" id="MF_01043">
    <property type="entry name" value="PlsY"/>
    <property type="match status" value="1"/>
</dbReference>
<evidence type="ECO:0000256" key="2">
    <source>
        <dbReference type="ARBA" id="ARBA00022516"/>
    </source>
</evidence>
<keyword evidence="11" id="KW-0012">Acyltransferase</keyword>
<keyword evidence="4 10" id="KW-0812">Transmembrane</keyword>
<feature type="transmembrane region" description="Helical" evidence="10">
    <location>
        <begin position="65"/>
        <end position="87"/>
    </location>
</feature>
<keyword evidence="1 10" id="KW-1003">Cell membrane</keyword>
<comment type="caution">
    <text evidence="11">The sequence shown here is derived from an EMBL/GenBank/DDBJ whole genome shotgun (WGS) entry which is preliminary data.</text>
</comment>
<dbReference type="EC" id="2.3.1.275" evidence="10"/>
<dbReference type="AlphaFoldDB" id="A0A397QRY3"/>
<organism evidence="11 12">
    <name type="scientific">Anaeroplasma bactoclasticum</name>
    <dbReference type="NCBI Taxonomy" id="2088"/>
    <lineage>
        <taxon>Bacteria</taxon>
        <taxon>Bacillati</taxon>
        <taxon>Mycoplasmatota</taxon>
        <taxon>Mollicutes</taxon>
        <taxon>Anaeroplasmatales</taxon>
        <taxon>Anaeroplasmataceae</taxon>
        <taxon>Anaeroplasma</taxon>
    </lineage>
</organism>
<evidence type="ECO:0000256" key="3">
    <source>
        <dbReference type="ARBA" id="ARBA00022679"/>
    </source>
</evidence>
<dbReference type="Proteomes" id="UP000266506">
    <property type="component" value="Unassembled WGS sequence"/>
</dbReference>
<dbReference type="GO" id="GO:0008654">
    <property type="term" value="P:phospholipid biosynthetic process"/>
    <property type="evidence" value="ECO:0007669"/>
    <property type="project" value="UniProtKB-UniRule"/>
</dbReference>
<evidence type="ECO:0000256" key="7">
    <source>
        <dbReference type="ARBA" id="ARBA00023136"/>
    </source>
</evidence>
<proteinExistence type="inferred from homology"/>
<keyword evidence="6 10" id="KW-0443">Lipid metabolism</keyword>
<protein>
    <recommendedName>
        <fullName evidence="10">Glycerol-3-phosphate acyltransferase</fullName>
    </recommendedName>
    <alternativeName>
        <fullName evidence="10">Acyl-PO4 G3P acyltransferase</fullName>
    </alternativeName>
    <alternativeName>
        <fullName evidence="10">Acyl-phosphate--glycerol-3-phosphate acyltransferase</fullName>
    </alternativeName>
    <alternativeName>
        <fullName evidence="10">G3P acyltransferase</fullName>
        <shortName evidence="10">GPAT</shortName>
        <ecNumber evidence="10">2.3.1.275</ecNumber>
    </alternativeName>
    <alternativeName>
        <fullName evidence="10">Lysophosphatidic acid synthase</fullName>
        <shortName evidence="10">LPA synthase</shortName>
    </alternativeName>
</protein>
<dbReference type="RefSeq" id="WP_211321112.1">
    <property type="nucleotide sequence ID" value="NZ_QXEV01000047.1"/>
</dbReference>
<dbReference type="InParanoid" id="A0A397QRY3"/>
<keyword evidence="12" id="KW-1185">Reference proteome</keyword>
<sequence length="252" mass="27436">MFLESTTPMTWNIIISVLLMILAYICGSFPSGVVIGKAMTGTDIRQFGSKNTGSTNAIRVLGKKVGFLVFFCDVFKGAIVIIILQILSKCDVFHSVLDYGFYGMMAVIGHSYSIFLGFKGGKAVATSLGVVLCICPLAGILCLITFLIVLKSTGYVSLASTFATLAVLLTYLVLFFVGYYGPSFIEYFINKPSLANLLTILVPGVIIIYKHIPNYKRLANGTENSFKKKKVDPIEATVEDDTENNNENAAEN</sequence>
<comment type="subunit">
    <text evidence="10">Probably interacts with PlsX.</text>
</comment>
<comment type="pathway">
    <text evidence="10">Lipid metabolism; phospholipid metabolism.</text>
</comment>
<dbReference type="SMART" id="SM01207">
    <property type="entry name" value="G3P_acyltransf"/>
    <property type="match status" value="1"/>
</dbReference>
<dbReference type="EMBL" id="QXEV01000047">
    <property type="protein sequence ID" value="RIA64133.1"/>
    <property type="molecule type" value="Genomic_DNA"/>
</dbReference>
<evidence type="ECO:0000256" key="1">
    <source>
        <dbReference type="ARBA" id="ARBA00022475"/>
    </source>
</evidence>
<comment type="function">
    <text evidence="10">Catalyzes the transfer of an acyl group from acyl-phosphate (acyl-PO(4)) to glycerol-3-phosphate (G3P) to form lysophosphatidic acid (LPA). This enzyme utilizes acyl-phosphate as fatty acyl donor, but not acyl-CoA or acyl-ACP.</text>
</comment>
<dbReference type="GO" id="GO:0005886">
    <property type="term" value="C:plasma membrane"/>
    <property type="evidence" value="ECO:0007669"/>
    <property type="project" value="UniProtKB-SubCell"/>
</dbReference>
<keyword evidence="7 10" id="KW-0472">Membrane</keyword>